<evidence type="ECO:0000256" key="4">
    <source>
        <dbReference type="ARBA" id="ARBA00022801"/>
    </source>
</evidence>
<name>B3EHW0_CHLL2</name>
<evidence type="ECO:0000256" key="5">
    <source>
        <dbReference type="ARBA" id="ARBA00022833"/>
    </source>
</evidence>
<dbReference type="eggNOG" id="COG0491">
    <property type="taxonomic scope" value="Bacteria"/>
</dbReference>
<dbReference type="InterPro" id="IPR035680">
    <property type="entry name" value="Clx_II_MBL"/>
</dbReference>
<accession>B3EHW0</accession>
<organism evidence="7 8">
    <name type="scientific">Chlorobium limicola (strain DSM 245 / NBRC 103803 / 6330)</name>
    <dbReference type="NCBI Taxonomy" id="290315"/>
    <lineage>
        <taxon>Bacteria</taxon>
        <taxon>Pseudomonadati</taxon>
        <taxon>Chlorobiota</taxon>
        <taxon>Chlorobiia</taxon>
        <taxon>Chlorobiales</taxon>
        <taxon>Chlorobiaceae</taxon>
        <taxon>Chlorobium/Pelodictyon group</taxon>
        <taxon>Chlorobium</taxon>
    </lineage>
</organism>
<dbReference type="Pfam" id="PF00753">
    <property type="entry name" value="Lactamase_B"/>
    <property type="match status" value="2"/>
</dbReference>
<evidence type="ECO:0000259" key="6">
    <source>
        <dbReference type="SMART" id="SM00849"/>
    </source>
</evidence>
<dbReference type="SUPFAM" id="SSF56281">
    <property type="entry name" value="Metallo-hydrolase/oxidoreductase"/>
    <property type="match status" value="1"/>
</dbReference>
<keyword evidence="5" id="KW-0862">Zinc</keyword>
<evidence type="ECO:0000256" key="1">
    <source>
        <dbReference type="ARBA" id="ARBA00001947"/>
    </source>
</evidence>
<comment type="cofactor">
    <cofactor evidence="1">
        <name>Zn(2+)</name>
        <dbReference type="ChEBI" id="CHEBI:29105"/>
    </cofactor>
</comment>
<reference evidence="7 8" key="1">
    <citation type="submission" date="2008-05" db="EMBL/GenBank/DDBJ databases">
        <title>Complete sequence of Chlorobium limicola DSM 245.</title>
        <authorList>
            <consortium name="US DOE Joint Genome Institute"/>
            <person name="Lucas S."/>
            <person name="Copeland A."/>
            <person name="Lapidus A."/>
            <person name="Glavina del Rio T."/>
            <person name="Dalin E."/>
            <person name="Tice H."/>
            <person name="Bruce D."/>
            <person name="Goodwin L."/>
            <person name="Pitluck S."/>
            <person name="Schmutz J."/>
            <person name="Larimer F."/>
            <person name="Land M."/>
            <person name="Hauser L."/>
            <person name="Kyrpides N."/>
            <person name="Ovchinnikova G."/>
            <person name="Zhao F."/>
            <person name="Li T."/>
            <person name="Liu Z."/>
            <person name="Overmann J."/>
            <person name="Bryant D.A."/>
            <person name="Richardson P."/>
        </authorList>
    </citation>
    <scope>NUCLEOTIDE SEQUENCE [LARGE SCALE GENOMIC DNA]</scope>
    <source>
        <strain evidence="8">DSM 245 / NBRC 103803 / 6330</strain>
    </source>
</reference>
<dbReference type="Proteomes" id="UP000008841">
    <property type="component" value="Chromosome"/>
</dbReference>
<dbReference type="GO" id="GO:0006749">
    <property type="term" value="P:glutathione metabolic process"/>
    <property type="evidence" value="ECO:0007669"/>
    <property type="project" value="TreeGrafter"/>
</dbReference>
<dbReference type="KEGG" id="cli:Clim_2346"/>
<dbReference type="STRING" id="290315.Clim_2346"/>
<evidence type="ECO:0000256" key="3">
    <source>
        <dbReference type="ARBA" id="ARBA00022723"/>
    </source>
</evidence>
<gene>
    <name evidence="7" type="ordered locus">Clim_2346</name>
</gene>
<dbReference type="HOGENOM" id="CLU_030571_5_3_10"/>
<keyword evidence="4" id="KW-0378">Hydrolase</keyword>
<keyword evidence="3" id="KW-0479">Metal-binding</keyword>
<dbReference type="PANTHER" id="PTHR43084:SF1">
    <property type="entry name" value="PERSULFIDE DIOXYGENASE ETHE1, MITOCHONDRIAL"/>
    <property type="match status" value="1"/>
</dbReference>
<dbReference type="InterPro" id="IPR051682">
    <property type="entry name" value="Mito_Persulfide_Diox"/>
</dbReference>
<comment type="similarity">
    <text evidence="2">Belongs to the metallo-beta-lactamase superfamily. Glyoxalase II family.</text>
</comment>
<dbReference type="GO" id="GO:0016787">
    <property type="term" value="F:hydrolase activity"/>
    <property type="evidence" value="ECO:0007669"/>
    <property type="project" value="UniProtKB-KW"/>
</dbReference>
<dbReference type="GO" id="GO:0046872">
    <property type="term" value="F:metal ion binding"/>
    <property type="evidence" value="ECO:0007669"/>
    <property type="project" value="UniProtKB-KW"/>
</dbReference>
<evidence type="ECO:0000313" key="8">
    <source>
        <dbReference type="Proteomes" id="UP000008841"/>
    </source>
</evidence>
<dbReference type="Gene3D" id="3.60.15.10">
    <property type="entry name" value="Ribonuclease Z/Hydroxyacylglutathione hydrolase-like"/>
    <property type="match status" value="1"/>
</dbReference>
<proteinExistence type="inferred from homology"/>
<dbReference type="GO" id="GO:0070813">
    <property type="term" value="P:hydrogen sulfide metabolic process"/>
    <property type="evidence" value="ECO:0007669"/>
    <property type="project" value="TreeGrafter"/>
</dbReference>
<dbReference type="SMART" id="SM00849">
    <property type="entry name" value="Lactamase_B"/>
    <property type="match status" value="1"/>
</dbReference>
<dbReference type="InterPro" id="IPR036866">
    <property type="entry name" value="RibonucZ/Hydroxyglut_hydro"/>
</dbReference>
<sequence>MLKKPPERLSNTVMFVKQFRTGGDRNFGYLAADEPSGDALIVDASYDPCSIAEYAVRQGYRIRYVFSSHGHADHTNGNEQMERLTGLKPLLYGDICPVTGVRVEDGAVLPLGSLEVQIMHTPGHTRDSICLYVGDALFTGDTLFTGKVGGTCTDEEAKEEYESLHGRILQLPVATTVYSGHDYGERPHSTLAEEKVSNPFLLQSDFEAFLFLKNNWAAYKKANGIK</sequence>
<dbReference type="InterPro" id="IPR001279">
    <property type="entry name" value="Metallo-B-lactamas"/>
</dbReference>
<dbReference type="PANTHER" id="PTHR43084">
    <property type="entry name" value="PERSULFIDE DIOXYGENASE ETHE1"/>
    <property type="match status" value="1"/>
</dbReference>
<protein>
    <submittedName>
        <fullName evidence="7">Beta-lactamase domain protein</fullName>
    </submittedName>
</protein>
<feature type="domain" description="Metallo-beta-lactamase" evidence="6">
    <location>
        <begin position="25"/>
        <end position="181"/>
    </location>
</feature>
<dbReference type="EMBL" id="CP001097">
    <property type="protein sequence ID" value="ACD91369.1"/>
    <property type="molecule type" value="Genomic_DNA"/>
</dbReference>
<evidence type="ECO:0000256" key="2">
    <source>
        <dbReference type="ARBA" id="ARBA00006759"/>
    </source>
</evidence>
<dbReference type="GO" id="GO:0050313">
    <property type="term" value="F:sulfur dioxygenase activity"/>
    <property type="evidence" value="ECO:0007669"/>
    <property type="project" value="TreeGrafter"/>
</dbReference>
<evidence type="ECO:0000313" key="7">
    <source>
        <dbReference type="EMBL" id="ACD91369.1"/>
    </source>
</evidence>
<dbReference type="AlphaFoldDB" id="B3EHW0"/>
<dbReference type="CDD" id="cd07723">
    <property type="entry name" value="hydroxyacylglutathione_hydrolase_MBL-fold"/>
    <property type="match status" value="1"/>
</dbReference>